<proteinExistence type="predicted"/>
<name>A0AAW2I0K5_9NEOP</name>
<dbReference type="CDD" id="cd22979">
    <property type="entry name" value="DD_AK8"/>
    <property type="match status" value="1"/>
</dbReference>
<gene>
    <name evidence="5" type="ORF">PYX00_003522</name>
</gene>
<comment type="caution">
    <text evidence="5">The sequence shown here is derived from an EMBL/GenBank/DDBJ whole genome shotgun (WGS) entry which is preliminary data.</text>
</comment>
<dbReference type="InterPro" id="IPR000850">
    <property type="entry name" value="Adenylat/UMP-CMP_kin"/>
</dbReference>
<feature type="compositionally biased region" description="Acidic residues" evidence="4">
    <location>
        <begin position="165"/>
        <end position="175"/>
    </location>
</feature>
<dbReference type="GO" id="GO:0019205">
    <property type="term" value="F:nucleobase-containing compound kinase activity"/>
    <property type="evidence" value="ECO:0007669"/>
    <property type="project" value="InterPro"/>
</dbReference>
<evidence type="ECO:0000256" key="3">
    <source>
        <dbReference type="ARBA" id="ARBA00022777"/>
    </source>
</evidence>
<feature type="region of interest" description="Disordered" evidence="4">
    <location>
        <begin position="197"/>
        <end position="244"/>
    </location>
</feature>
<feature type="region of interest" description="Disordered" evidence="4">
    <location>
        <begin position="144"/>
        <end position="176"/>
    </location>
</feature>
<feature type="compositionally biased region" description="Basic and acidic residues" evidence="4">
    <location>
        <begin position="197"/>
        <end position="217"/>
    </location>
</feature>
<evidence type="ECO:0000256" key="1">
    <source>
        <dbReference type="ARBA" id="ARBA00022679"/>
    </source>
</evidence>
<dbReference type="Pfam" id="PF13207">
    <property type="entry name" value="AAA_17"/>
    <property type="match status" value="1"/>
</dbReference>
<accession>A0AAW2I0K5</accession>
<evidence type="ECO:0000256" key="2">
    <source>
        <dbReference type="ARBA" id="ARBA00022741"/>
    </source>
</evidence>
<protein>
    <recommendedName>
        <fullName evidence="6">Nucleoside-diphosphate kinase</fullName>
    </recommendedName>
</protein>
<feature type="compositionally biased region" description="Polar residues" evidence="4">
    <location>
        <begin position="229"/>
        <end position="243"/>
    </location>
</feature>
<feature type="compositionally biased region" description="Polar residues" evidence="4">
    <location>
        <begin position="145"/>
        <end position="157"/>
    </location>
</feature>
<keyword evidence="3" id="KW-0418">Kinase</keyword>
<organism evidence="5">
    <name type="scientific">Menopon gallinae</name>
    <name type="common">poultry shaft louse</name>
    <dbReference type="NCBI Taxonomy" id="328185"/>
    <lineage>
        <taxon>Eukaryota</taxon>
        <taxon>Metazoa</taxon>
        <taxon>Ecdysozoa</taxon>
        <taxon>Arthropoda</taxon>
        <taxon>Hexapoda</taxon>
        <taxon>Insecta</taxon>
        <taxon>Pterygota</taxon>
        <taxon>Neoptera</taxon>
        <taxon>Paraneoptera</taxon>
        <taxon>Psocodea</taxon>
        <taxon>Troctomorpha</taxon>
        <taxon>Phthiraptera</taxon>
        <taxon>Amblycera</taxon>
        <taxon>Menoponidae</taxon>
        <taxon>Menopon</taxon>
    </lineage>
</organism>
<evidence type="ECO:0008006" key="6">
    <source>
        <dbReference type="Google" id="ProtNLM"/>
    </source>
</evidence>
<dbReference type="EMBL" id="JARGDH010000002">
    <property type="protein sequence ID" value="KAL0275760.1"/>
    <property type="molecule type" value="Genomic_DNA"/>
</dbReference>
<keyword evidence="1" id="KW-0808">Transferase</keyword>
<dbReference type="Gene3D" id="3.40.50.300">
    <property type="entry name" value="P-loop containing nucleotide triphosphate hydrolases"/>
    <property type="match status" value="1"/>
</dbReference>
<dbReference type="SUPFAM" id="SSF52540">
    <property type="entry name" value="P-loop containing nucleoside triphosphate hydrolases"/>
    <property type="match status" value="1"/>
</dbReference>
<dbReference type="PANTHER" id="PTHR23359">
    <property type="entry name" value="NUCLEOTIDE KINASE"/>
    <property type="match status" value="1"/>
</dbReference>
<keyword evidence="2" id="KW-0547">Nucleotide-binding</keyword>
<dbReference type="GO" id="GO:0006139">
    <property type="term" value="P:nucleobase-containing compound metabolic process"/>
    <property type="evidence" value="ECO:0007669"/>
    <property type="project" value="InterPro"/>
</dbReference>
<evidence type="ECO:0000313" key="5">
    <source>
        <dbReference type="EMBL" id="KAL0275760.1"/>
    </source>
</evidence>
<sequence>MTGIDKCQGKLIFPPRFVPYLEKHRIFELFHELTELLVQDRPTDHVKYIRDVLPCAASRRDKPRIVFFAPPSFDRKTFAEEVAQRLQIAVITRKYLELKEKYRRMLERQQLFQMEKPPVMEGEYSCVCPEELELEPTYPEFFENQAESSVSEETPSAPSEHKDESESESPDEDDIDPCKEFNVCRCKVDPDELEALKEQRRLEREQRRAEREAKKAAAESAPQKPPTPKSTKASEQTTSSSCVCESDLPAETKSSSVTIDFSVLANCDYSTQGWILVDVPEDAREAELLCKQGALPTHALMFIMESEEETGRDYKYLSLEWQNVYKSVPVQKVYVKGRHALVLAENVTKMLGVMPHRHAPMLPRIALIGSRGSGATTQAKMLSHKYGFVHVEFQEEMARALLRKDKFCKLYQMQLSLRPDPELEALLLEKILLTPKCRKRGWVLTGYPSNCDQLRMMDLMATPPNRIIFIDVPAKECFIRLYYRKTDWMTGKEYGIPDIEPYGLDGQNPVGVAPEVRERLMSHPRDNKKRIIRDIESYFDEKEEMMKYCGKTASVVNGNKSVETVFELIDQIIINPAPAQPPRNPLSINCGIEEAYEKMKTMRMDTGINTNNLMVNPPNPIFKL</sequence>
<reference evidence="5" key="1">
    <citation type="journal article" date="2024" name="Gigascience">
        <title>Chromosome-level genome of the poultry shaft louse Menopon gallinae provides insight into the host-switching and adaptive evolution of parasitic lice.</title>
        <authorList>
            <person name="Xu Y."/>
            <person name="Ma L."/>
            <person name="Liu S."/>
            <person name="Liang Y."/>
            <person name="Liu Q."/>
            <person name="He Z."/>
            <person name="Tian L."/>
            <person name="Duan Y."/>
            <person name="Cai W."/>
            <person name="Li H."/>
            <person name="Song F."/>
        </authorList>
    </citation>
    <scope>NUCLEOTIDE SEQUENCE</scope>
    <source>
        <strain evidence="5">Cailab_2023a</strain>
    </source>
</reference>
<dbReference type="InterPro" id="IPR027417">
    <property type="entry name" value="P-loop_NTPase"/>
</dbReference>
<evidence type="ECO:0000256" key="4">
    <source>
        <dbReference type="SAM" id="MobiDB-lite"/>
    </source>
</evidence>
<dbReference type="AlphaFoldDB" id="A0AAW2I0K5"/>
<dbReference type="GO" id="GO:0005524">
    <property type="term" value="F:ATP binding"/>
    <property type="evidence" value="ECO:0007669"/>
    <property type="project" value="InterPro"/>
</dbReference>